<keyword evidence="8" id="KW-1185">Reference proteome</keyword>
<proteinExistence type="predicted"/>
<comment type="caution">
    <text evidence="7">The sequence shown here is derived from an EMBL/GenBank/DDBJ whole genome shotgun (WGS) entry which is preliminary data.</text>
</comment>
<feature type="transmembrane region" description="Helical" evidence="5">
    <location>
        <begin position="193"/>
        <end position="209"/>
    </location>
</feature>
<name>A0ABW0E7M2_9BACT</name>
<dbReference type="PANTHER" id="PTHR37422:SF13">
    <property type="entry name" value="LIPOPOLYSACCHARIDE BIOSYNTHESIS PROTEIN PA4999-RELATED"/>
    <property type="match status" value="1"/>
</dbReference>
<evidence type="ECO:0000256" key="2">
    <source>
        <dbReference type="ARBA" id="ARBA00022692"/>
    </source>
</evidence>
<sequence length="433" mass="49769">MPLKNRLLLFAWFFYFCSLPLFKAFANVAEVALVVLSFWPGTFSGLKHSVLRYKNVALLTLIFGILVLGMLYTEDLQNGWKILKHQHRFLIIPVLFLLHARLLQENFRKLLLAFVLATCAACTFIVLLYILPEETVRNMANSTKLMLPYPENIHRAAFGLYSPFIDRLQFSSITAVAIISSIYLWLVNYKRKALFAALPLLFFTMLILGGRGAQLALFVSLLVYALAIAVNILFPKLEKRWGKSAGISILVLAGLLVFAGIPYLSFKTLKPVQERFYQTKWEIGLLENQQYKQYDYEHFTTLRRLVSYKNMWQVVQQNPVIGVGTGDFHPELKKAYTANNPEMELNTHNQYLLYWGMTGIFGLLIFLAVLVYWLLSLRGRGQLYFYGLAFLFFYLVNMLPDTVLATQVDSMLFCTFMAFIGLQKYNPEAQPVL</sequence>
<comment type="subcellular location">
    <subcellularLocation>
        <location evidence="1">Membrane</location>
        <topology evidence="1">Multi-pass membrane protein</topology>
    </subcellularLocation>
</comment>
<evidence type="ECO:0000256" key="5">
    <source>
        <dbReference type="SAM" id="Phobius"/>
    </source>
</evidence>
<feature type="transmembrane region" description="Helical" evidence="5">
    <location>
        <begin position="56"/>
        <end position="73"/>
    </location>
</feature>
<keyword evidence="2 5" id="KW-0812">Transmembrane</keyword>
<dbReference type="InterPro" id="IPR051533">
    <property type="entry name" value="WaaL-like"/>
</dbReference>
<feature type="transmembrane region" description="Helical" evidence="5">
    <location>
        <begin position="12"/>
        <end position="36"/>
    </location>
</feature>
<feature type="transmembrane region" description="Helical" evidence="5">
    <location>
        <begin position="352"/>
        <end position="375"/>
    </location>
</feature>
<gene>
    <name evidence="7" type="ORF">ACFPIB_00155</name>
</gene>
<feature type="domain" description="O-antigen ligase-related" evidence="6">
    <location>
        <begin position="198"/>
        <end position="367"/>
    </location>
</feature>
<feature type="transmembrane region" description="Helical" evidence="5">
    <location>
        <begin position="110"/>
        <end position="131"/>
    </location>
</feature>
<organism evidence="7 8">
    <name type="scientific">Adhaeribacter terreus</name>
    <dbReference type="NCBI Taxonomy" id="529703"/>
    <lineage>
        <taxon>Bacteria</taxon>
        <taxon>Pseudomonadati</taxon>
        <taxon>Bacteroidota</taxon>
        <taxon>Cytophagia</taxon>
        <taxon>Cytophagales</taxon>
        <taxon>Hymenobacteraceae</taxon>
        <taxon>Adhaeribacter</taxon>
    </lineage>
</organism>
<protein>
    <submittedName>
        <fullName evidence="7">O-antigen ligase family protein</fullName>
    </submittedName>
</protein>
<dbReference type="GO" id="GO:0016874">
    <property type="term" value="F:ligase activity"/>
    <property type="evidence" value="ECO:0007669"/>
    <property type="project" value="UniProtKB-KW"/>
</dbReference>
<feature type="transmembrane region" description="Helical" evidence="5">
    <location>
        <begin position="246"/>
        <end position="266"/>
    </location>
</feature>
<keyword evidence="3 5" id="KW-1133">Transmembrane helix</keyword>
<dbReference type="PANTHER" id="PTHR37422">
    <property type="entry name" value="TEICHURONIC ACID BIOSYNTHESIS PROTEIN TUAE"/>
    <property type="match status" value="1"/>
</dbReference>
<dbReference type="EMBL" id="JBHSKT010000001">
    <property type="protein sequence ID" value="MFC5269001.1"/>
    <property type="molecule type" value="Genomic_DNA"/>
</dbReference>
<dbReference type="RefSeq" id="WP_378015400.1">
    <property type="nucleotide sequence ID" value="NZ_JBHSKT010000001.1"/>
</dbReference>
<evidence type="ECO:0000313" key="8">
    <source>
        <dbReference type="Proteomes" id="UP001596161"/>
    </source>
</evidence>
<evidence type="ECO:0000256" key="3">
    <source>
        <dbReference type="ARBA" id="ARBA00022989"/>
    </source>
</evidence>
<evidence type="ECO:0000256" key="4">
    <source>
        <dbReference type="ARBA" id="ARBA00023136"/>
    </source>
</evidence>
<keyword evidence="4 5" id="KW-0472">Membrane</keyword>
<dbReference type="Proteomes" id="UP001596161">
    <property type="component" value="Unassembled WGS sequence"/>
</dbReference>
<evidence type="ECO:0000259" key="6">
    <source>
        <dbReference type="Pfam" id="PF04932"/>
    </source>
</evidence>
<accession>A0ABW0E7M2</accession>
<evidence type="ECO:0000256" key="1">
    <source>
        <dbReference type="ARBA" id="ARBA00004141"/>
    </source>
</evidence>
<keyword evidence="7" id="KW-0436">Ligase</keyword>
<feature type="transmembrane region" description="Helical" evidence="5">
    <location>
        <begin position="215"/>
        <end position="234"/>
    </location>
</feature>
<dbReference type="InterPro" id="IPR007016">
    <property type="entry name" value="O-antigen_ligase-rel_domated"/>
</dbReference>
<dbReference type="Pfam" id="PF04932">
    <property type="entry name" value="Wzy_C"/>
    <property type="match status" value="1"/>
</dbReference>
<reference evidence="8" key="1">
    <citation type="journal article" date="2019" name="Int. J. Syst. Evol. Microbiol.">
        <title>The Global Catalogue of Microorganisms (GCM) 10K type strain sequencing project: providing services to taxonomists for standard genome sequencing and annotation.</title>
        <authorList>
            <consortium name="The Broad Institute Genomics Platform"/>
            <consortium name="The Broad Institute Genome Sequencing Center for Infectious Disease"/>
            <person name="Wu L."/>
            <person name="Ma J."/>
        </authorList>
    </citation>
    <scope>NUCLEOTIDE SEQUENCE [LARGE SCALE GENOMIC DNA]</scope>
    <source>
        <strain evidence="8">KACC 12602</strain>
    </source>
</reference>
<feature type="transmembrane region" description="Helical" evidence="5">
    <location>
        <begin position="382"/>
        <end position="399"/>
    </location>
</feature>
<feature type="transmembrane region" description="Helical" evidence="5">
    <location>
        <begin position="168"/>
        <end position="186"/>
    </location>
</feature>
<evidence type="ECO:0000313" key="7">
    <source>
        <dbReference type="EMBL" id="MFC5269001.1"/>
    </source>
</evidence>